<evidence type="ECO:0000313" key="2">
    <source>
        <dbReference type="EMBL" id="GEW35012.1"/>
    </source>
</evidence>
<organism evidence="2">
    <name type="scientific">Tanacetum cinerariifolium</name>
    <name type="common">Dalmatian daisy</name>
    <name type="synonym">Chrysanthemum cinerariifolium</name>
    <dbReference type="NCBI Taxonomy" id="118510"/>
    <lineage>
        <taxon>Eukaryota</taxon>
        <taxon>Viridiplantae</taxon>
        <taxon>Streptophyta</taxon>
        <taxon>Embryophyta</taxon>
        <taxon>Tracheophyta</taxon>
        <taxon>Spermatophyta</taxon>
        <taxon>Magnoliopsida</taxon>
        <taxon>eudicotyledons</taxon>
        <taxon>Gunneridae</taxon>
        <taxon>Pentapetalae</taxon>
        <taxon>asterids</taxon>
        <taxon>campanulids</taxon>
        <taxon>Asterales</taxon>
        <taxon>Asteraceae</taxon>
        <taxon>Asteroideae</taxon>
        <taxon>Anthemideae</taxon>
        <taxon>Anthemidinae</taxon>
        <taxon>Tanacetum</taxon>
    </lineage>
</organism>
<comment type="caution">
    <text evidence="2">The sequence shown here is derived from an EMBL/GenBank/DDBJ whole genome shotgun (WGS) entry which is preliminary data.</text>
</comment>
<feature type="region of interest" description="Disordered" evidence="1">
    <location>
        <begin position="254"/>
        <end position="277"/>
    </location>
</feature>
<feature type="region of interest" description="Disordered" evidence="1">
    <location>
        <begin position="1"/>
        <end position="22"/>
    </location>
</feature>
<dbReference type="EMBL" id="BKCJ010054761">
    <property type="protein sequence ID" value="GEW35012.1"/>
    <property type="molecule type" value="Genomic_DNA"/>
</dbReference>
<accession>A0A699GT54</accession>
<protein>
    <submittedName>
        <fullName evidence="2">Uncharacterized protein</fullName>
    </submittedName>
</protein>
<reference evidence="2" key="1">
    <citation type="journal article" date="2019" name="Sci. Rep.">
        <title>Draft genome of Tanacetum cinerariifolium, the natural source of mosquito coil.</title>
        <authorList>
            <person name="Yamashiro T."/>
            <person name="Shiraishi A."/>
            <person name="Satake H."/>
            <person name="Nakayama K."/>
        </authorList>
    </citation>
    <scope>NUCLEOTIDE SEQUENCE</scope>
</reference>
<dbReference type="AlphaFoldDB" id="A0A699GT54"/>
<gene>
    <name evidence="2" type="ORF">Tci_206988</name>
</gene>
<proteinExistence type="predicted"/>
<evidence type="ECO:0000256" key="1">
    <source>
        <dbReference type="SAM" id="MobiDB-lite"/>
    </source>
</evidence>
<name>A0A699GT54_TANCI</name>
<sequence length="277" mass="31988">METKDTLSSYSNSKEQQMQQIQDKAKESSMFLQYTQLEILEFRNTLIQHIESVKKSIDKRALHKREYDSWVNERQMQITKENVDTSKALDASLVDTESIGTESKEQDTRKRVLQPHRNQSVIRQPTAFKSERPRISKPWVVFQVDVNNDLSKPVTTHYLPKGKESTYAKPHHMIAPGSSRYKRRSCSLIPAESDSLPHAHAQTTKTYYKHQDSSIKKAQVFKTRTFANSDIKDNSSEIKLRGRLLASFQDDAKYEHVSQDIRSQGGKDDQDKQGKDL</sequence>